<reference evidence="1 2" key="1">
    <citation type="submission" date="2023-07" db="EMBL/GenBank/DDBJ databases">
        <title>Sequencing the genomes of 1000 actinobacteria strains.</title>
        <authorList>
            <person name="Klenk H.-P."/>
        </authorList>
    </citation>
    <scope>NUCLEOTIDE SEQUENCE [LARGE SCALE GENOMIC DNA]</scope>
    <source>
        <strain evidence="1 2">DSM 40229</strain>
    </source>
</reference>
<sequence length="69" mass="7679">MSREAAIRLVQRLMDATYADEAEGDAMIAALERGTGCPHISDYIFWDSDPELTATKIVDRALSYKPFAL</sequence>
<dbReference type="RefSeq" id="WP_189414992.1">
    <property type="nucleotide sequence ID" value="NZ_BMSM01000004.1"/>
</dbReference>
<evidence type="ECO:0000313" key="2">
    <source>
        <dbReference type="Proteomes" id="UP001231675"/>
    </source>
</evidence>
<organism evidence="1 2">
    <name type="scientific">Streptomyces griseoviridis</name>
    <dbReference type="NCBI Taxonomy" id="45398"/>
    <lineage>
        <taxon>Bacteria</taxon>
        <taxon>Bacillati</taxon>
        <taxon>Actinomycetota</taxon>
        <taxon>Actinomycetes</taxon>
        <taxon>Kitasatosporales</taxon>
        <taxon>Streptomycetaceae</taxon>
        <taxon>Streptomyces</taxon>
    </lineage>
</organism>
<accession>A0ABT9LL66</accession>
<name>A0ABT9LL66_STRGD</name>
<gene>
    <name evidence="1" type="ORF">J2S47_004584</name>
</gene>
<comment type="caution">
    <text evidence="1">The sequence shown here is derived from an EMBL/GenBank/DDBJ whole genome shotgun (WGS) entry which is preliminary data.</text>
</comment>
<dbReference type="GeneID" id="91553552"/>
<evidence type="ECO:0008006" key="3">
    <source>
        <dbReference type="Google" id="ProtNLM"/>
    </source>
</evidence>
<dbReference type="EMBL" id="JAURUD010000001">
    <property type="protein sequence ID" value="MDP9684082.1"/>
    <property type="molecule type" value="Genomic_DNA"/>
</dbReference>
<keyword evidence="2" id="KW-1185">Reference proteome</keyword>
<dbReference type="Proteomes" id="UP001231675">
    <property type="component" value="Unassembled WGS sequence"/>
</dbReference>
<proteinExistence type="predicted"/>
<protein>
    <recommendedName>
        <fullName evidence="3">E9imm peptide</fullName>
    </recommendedName>
</protein>
<evidence type="ECO:0000313" key="1">
    <source>
        <dbReference type="EMBL" id="MDP9684082.1"/>
    </source>
</evidence>